<sequence>MHQKIGVHVHRNKAFCLPKSMSPEYHALNGNYINKYYKLMPCIYHQSSNAFGSFRGATTCAWLEAREALPEKPMMYSKQRA</sequence>
<evidence type="ECO:0000313" key="2">
    <source>
        <dbReference type="Proteomes" id="UP001152607"/>
    </source>
</evidence>
<gene>
    <name evidence="1" type="ORF">PDIGIT_LOCUS7048</name>
</gene>
<dbReference type="Proteomes" id="UP001152607">
    <property type="component" value="Unassembled WGS sequence"/>
</dbReference>
<protein>
    <submittedName>
        <fullName evidence="1">Uncharacterized protein</fullName>
    </submittedName>
</protein>
<evidence type="ECO:0000313" key="1">
    <source>
        <dbReference type="EMBL" id="CAI6333995.1"/>
    </source>
</evidence>
<accession>A0A9W4XMK6</accession>
<keyword evidence="2" id="KW-1185">Reference proteome</keyword>
<dbReference type="AlphaFoldDB" id="A0A9W4XMK6"/>
<comment type="caution">
    <text evidence="1">The sequence shown here is derived from an EMBL/GenBank/DDBJ whole genome shotgun (WGS) entry which is preliminary data.</text>
</comment>
<proteinExistence type="predicted"/>
<organism evidence="1 2">
    <name type="scientific">Periconia digitata</name>
    <dbReference type="NCBI Taxonomy" id="1303443"/>
    <lineage>
        <taxon>Eukaryota</taxon>
        <taxon>Fungi</taxon>
        <taxon>Dikarya</taxon>
        <taxon>Ascomycota</taxon>
        <taxon>Pezizomycotina</taxon>
        <taxon>Dothideomycetes</taxon>
        <taxon>Pleosporomycetidae</taxon>
        <taxon>Pleosporales</taxon>
        <taxon>Massarineae</taxon>
        <taxon>Periconiaceae</taxon>
        <taxon>Periconia</taxon>
    </lineage>
</organism>
<reference evidence="1" key="1">
    <citation type="submission" date="2023-01" db="EMBL/GenBank/DDBJ databases">
        <authorList>
            <person name="Van Ghelder C."/>
            <person name="Rancurel C."/>
        </authorList>
    </citation>
    <scope>NUCLEOTIDE SEQUENCE</scope>
    <source>
        <strain evidence="1">CNCM I-4278</strain>
    </source>
</reference>
<name>A0A9W4XMK6_9PLEO</name>
<dbReference type="EMBL" id="CAOQHR010000004">
    <property type="protein sequence ID" value="CAI6333995.1"/>
    <property type="molecule type" value="Genomic_DNA"/>
</dbReference>